<evidence type="ECO:0000313" key="1">
    <source>
        <dbReference type="EMBL" id="CAG8732235.1"/>
    </source>
</evidence>
<proteinExistence type="predicted"/>
<keyword evidence="2" id="KW-1185">Reference proteome</keyword>
<organism evidence="1 2">
    <name type="scientific">Acaulospora morrowiae</name>
    <dbReference type="NCBI Taxonomy" id="94023"/>
    <lineage>
        <taxon>Eukaryota</taxon>
        <taxon>Fungi</taxon>
        <taxon>Fungi incertae sedis</taxon>
        <taxon>Mucoromycota</taxon>
        <taxon>Glomeromycotina</taxon>
        <taxon>Glomeromycetes</taxon>
        <taxon>Diversisporales</taxon>
        <taxon>Acaulosporaceae</taxon>
        <taxon>Acaulospora</taxon>
    </lineage>
</organism>
<evidence type="ECO:0000313" key="2">
    <source>
        <dbReference type="Proteomes" id="UP000789342"/>
    </source>
</evidence>
<feature type="non-terminal residue" evidence="1">
    <location>
        <position position="85"/>
    </location>
</feature>
<reference evidence="1" key="1">
    <citation type="submission" date="2021-06" db="EMBL/GenBank/DDBJ databases">
        <authorList>
            <person name="Kallberg Y."/>
            <person name="Tangrot J."/>
            <person name="Rosling A."/>
        </authorList>
    </citation>
    <scope>NUCLEOTIDE SEQUENCE</scope>
    <source>
        <strain evidence="1">CL551</strain>
    </source>
</reference>
<dbReference type="Proteomes" id="UP000789342">
    <property type="component" value="Unassembled WGS sequence"/>
</dbReference>
<name>A0A9N9IEE3_9GLOM</name>
<comment type="caution">
    <text evidence="1">The sequence shown here is derived from an EMBL/GenBank/DDBJ whole genome shotgun (WGS) entry which is preliminary data.</text>
</comment>
<dbReference type="EMBL" id="CAJVPV010026688">
    <property type="protein sequence ID" value="CAG8732235.1"/>
    <property type="molecule type" value="Genomic_DNA"/>
</dbReference>
<dbReference type="OrthoDB" id="2448160at2759"/>
<protein>
    <submittedName>
        <fullName evidence="1">7510_t:CDS:1</fullName>
    </submittedName>
</protein>
<gene>
    <name evidence="1" type="ORF">AMORRO_LOCUS14110</name>
</gene>
<sequence length="85" mass="9714">MSEESNFTGILPSSSEKLGYNADNSIYQENDYTTVFHVHMPKLDRFYVPVILGSCESLGEWNKENPKVFLRNVNNSTLWVSDPVL</sequence>
<accession>A0A9N9IEE3</accession>
<dbReference type="GO" id="GO:0030246">
    <property type="term" value="F:carbohydrate binding"/>
    <property type="evidence" value="ECO:0007669"/>
    <property type="project" value="InterPro"/>
</dbReference>
<dbReference type="AlphaFoldDB" id="A0A9N9IEE3"/>
<dbReference type="SUPFAM" id="SSF49452">
    <property type="entry name" value="Starch-binding domain-like"/>
    <property type="match status" value="1"/>
</dbReference>
<dbReference type="InterPro" id="IPR013784">
    <property type="entry name" value="Carb-bd-like_fold"/>
</dbReference>